<protein>
    <submittedName>
        <fullName evidence="2">Uncharacterized protein</fullName>
    </submittedName>
</protein>
<evidence type="ECO:0000313" key="3">
    <source>
        <dbReference type="Proteomes" id="UP000245711"/>
    </source>
</evidence>
<dbReference type="AlphaFoldDB" id="A0A2S2C7Y6"/>
<dbReference type="KEGG" id="roz:CBI38_36810"/>
<keyword evidence="3" id="KW-1185">Reference proteome</keyword>
<name>A0A2S2C7Y6_9NOCA</name>
<feature type="region of interest" description="Disordered" evidence="1">
    <location>
        <begin position="1"/>
        <end position="21"/>
    </location>
</feature>
<accession>A0A2S2C7Y6</accession>
<gene>
    <name evidence="2" type="ORF">CBI38_36810</name>
</gene>
<dbReference type="Proteomes" id="UP000245711">
    <property type="component" value="Plasmid pRB11"/>
</dbReference>
<dbReference type="Gene3D" id="1.10.8.50">
    <property type="match status" value="1"/>
</dbReference>
<sequence>MSERSAATGGQVVEMSAARTARTRALLSGTRPVSDVLAHADSPGVRSLPVDQLIATYLPRAALGPAAVMAVLGIPEGSLVGELTAEQRRKVQRESRSNS</sequence>
<dbReference type="EMBL" id="CP021357">
    <property type="protein sequence ID" value="AWK76972.1"/>
    <property type="molecule type" value="Genomic_DNA"/>
</dbReference>
<evidence type="ECO:0000256" key="1">
    <source>
        <dbReference type="SAM" id="MobiDB-lite"/>
    </source>
</evidence>
<dbReference type="RefSeq" id="WP_109336377.1">
    <property type="nucleotide sequence ID" value="NZ_CP021357.1"/>
</dbReference>
<keyword evidence="2" id="KW-0614">Plasmid</keyword>
<proteinExistence type="predicted"/>
<reference evidence="2 3" key="1">
    <citation type="submission" date="2017-05" db="EMBL/GenBank/DDBJ databases">
        <title>Isolation of Rhodococcus sp. S2-17 biodegrading of BP-3.</title>
        <authorList>
            <person name="Lee Y."/>
            <person name="Kim K.H."/>
            <person name="Chun B.H."/>
            <person name="Jung H.S."/>
            <person name="Jeon C.O."/>
        </authorList>
    </citation>
    <scope>NUCLEOTIDE SEQUENCE [LARGE SCALE GENOMIC DNA]</scope>
    <source>
        <strain evidence="2 3">S2-17</strain>
        <plasmid evidence="3">prb11</plasmid>
    </source>
</reference>
<geneLocation type="plasmid" evidence="3">
    <name>prb11</name>
</geneLocation>
<evidence type="ECO:0000313" key="2">
    <source>
        <dbReference type="EMBL" id="AWK76972.1"/>
    </source>
</evidence>
<organism evidence="2 3">
    <name type="scientific">Rhodococcus oxybenzonivorans</name>
    <dbReference type="NCBI Taxonomy" id="1990687"/>
    <lineage>
        <taxon>Bacteria</taxon>
        <taxon>Bacillati</taxon>
        <taxon>Actinomycetota</taxon>
        <taxon>Actinomycetes</taxon>
        <taxon>Mycobacteriales</taxon>
        <taxon>Nocardiaceae</taxon>
        <taxon>Rhodococcus</taxon>
    </lineage>
</organism>